<dbReference type="GO" id="GO:0047150">
    <property type="term" value="F:betaine-homocysteine S-methyltransferase activity"/>
    <property type="evidence" value="ECO:0007669"/>
    <property type="project" value="TreeGrafter"/>
</dbReference>
<dbReference type="Pfam" id="PF02574">
    <property type="entry name" value="S-methyl_trans"/>
    <property type="match status" value="1"/>
</dbReference>
<proteinExistence type="predicted"/>
<evidence type="ECO:0000256" key="1">
    <source>
        <dbReference type="ARBA" id="ARBA00022603"/>
    </source>
</evidence>
<dbReference type="OrthoDB" id="261426at2759"/>
<dbReference type="GO" id="GO:0009086">
    <property type="term" value="P:methionine biosynthetic process"/>
    <property type="evidence" value="ECO:0007669"/>
    <property type="project" value="TreeGrafter"/>
</dbReference>
<organism evidence="5 6">
    <name type="scientific">Portunus trituberculatus</name>
    <name type="common">Swimming crab</name>
    <name type="synonym">Neptunus trituberculatus</name>
    <dbReference type="NCBI Taxonomy" id="210409"/>
    <lineage>
        <taxon>Eukaryota</taxon>
        <taxon>Metazoa</taxon>
        <taxon>Ecdysozoa</taxon>
        <taxon>Arthropoda</taxon>
        <taxon>Crustacea</taxon>
        <taxon>Multicrustacea</taxon>
        <taxon>Malacostraca</taxon>
        <taxon>Eumalacostraca</taxon>
        <taxon>Eucarida</taxon>
        <taxon>Decapoda</taxon>
        <taxon>Pleocyemata</taxon>
        <taxon>Brachyura</taxon>
        <taxon>Eubrachyura</taxon>
        <taxon>Portunoidea</taxon>
        <taxon>Portunidae</taxon>
        <taxon>Portuninae</taxon>
        <taxon>Portunus</taxon>
    </lineage>
</organism>
<evidence type="ECO:0000313" key="6">
    <source>
        <dbReference type="Proteomes" id="UP000324222"/>
    </source>
</evidence>
<dbReference type="InterPro" id="IPR003726">
    <property type="entry name" value="HCY_dom"/>
</dbReference>
<comment type="pathway">
    <text evidence="3">Amino-acid biosynthesis; L-methionine biosynthesis via de novo pathway.</text>
</comment>
<evidence type="ECO:0000256" key="2">
    <source>
        <dbReference type="ARBA" id="ARBA00022679"/>
    </source>
</evidence>
<evidence type="ECO:0000259" key="4">
    <source>
        <dbReference type="Pfam" id="PF02574"/>
    </source>
</evidence>
<gene>
    <name evidence="5" type="primary">BHMT2</name>
    <name evidence="5" type="ORF">E2C01_078661</name>
</gene>
<dbReference type="PANTHER" id="PTHR46120">
    <property type="entry name" value="BETAINE--HOMOCYSTEINE S-METHYLTRANSFERASE 1"/>
    <property type="match status" value="1"/>
</dbReference>
<name>A0A5B7ITC4_PORTR</name>
<keyword evidence="1 5" id="KW-0489">Methyltransferase</keyword>
<dbReference type="EMBL" id="VSRR010063965">
    <property type="protein sequence ID" value="MPC83938.1"/>
    <property type="molecule type" value="Genomic_DNA"/>
</dbReference>
<dbReference type="AlphaFoldDB" id="A0A5B7ITC4"/>
<dbReference type="InterPro" id="IPR051524">
    <property type="entry name" value="BHMT"/>
</dbReference>
<dbReference type="PANTHER" id="PTHR46120:SF4">
    <property type="entry name" value="HCY-BINDING DOMAIN-CONTAINING PROTEIN"/>
    <property type="match status" value="1"/>
</dbReference>
<sequence length="110" mass="11820">MVPLYHGGPLMTDVKQLHREFLRAGSDVIQTVTYNGSQEKLNKALGNDALTFFFHVEEIEWAIEEAAKTGMVVVATMAISVKGDGNGIPAGECAVRMAKAGAQVGENIRT</sequence>
<protein>
    <submittedName>
        <fullName evidence="5">S-methylmethionine--homocysteine S-methyltransferase BHMT2</fullName>
    </submittedName>
</protein>
<dbReference type="GO" id="GO:0032259">
    <property type="term" value="P:methylation"/>
    <property type="evidence" value="ECO:0007669"/>
    <property type="project" value="UniProtKB-KW"/>
</dbReference>
<dbReference type="SUPFAM" id="SSF82282">
    <property type="entry name" value="Homocysteine S-methyltransferase"/>
    <property type="match status" value="1"/>
</dbReference>
<evidence type="ECO:0000256" key="3">
    <source>
        <dbReference type="ARBA" id="ARBA00034478"/>
    </source>
</evidence>
<reference evidence="5 6" key="1">
    <citation type="submission" date="2019-05" db="EMBL/GenBank/DDBJ databases">
        <title>Another draft genome of Portunus trituberculatus and its Hox gene families provides insights of decapod evolution.</title>
        <authorList>
            <person name="Jeong J.-H."/>
            <person name="Song I."/>
            <person name="Kim S."/>
            <person name="Choi T."/>
            <person name="Kim D."/>
            <person name="Ryu S."/>
            <person name="Kim W."/>
        </authorList>
    </citation>
    <scope>NUCLEOTIDE SEQUENCE [LARGE SCALE GENOMIC DNA]</scope>
    <source>
        <tissue evidence="5">Muscle</tissue>
    </source>
</reference>
<comment type="caution">
    <text evidence="5">The sequence shown here is derived from an EMBL/GenBank/DDBJ whole genome shotgun (WGS) entry which is preliminary data.</text>
</comment>
<dbReference type="InterPro" id="IPR036589">
    <property type="entry name" value="HCY_dom_sf"/>
</dbReference>
<feature type="domain" description="Hcy-binding" evidence="4">
    <location>
        <begin position="14"/>
        <end position="49"/>
    </location>
</feature>
<accession>A0A5B7ITC4</accession>
<dbReference type="Gene3D" id="3.20.20.330">
    <property type="entry name" value="Homocysteine-binding-like domain"/>
    <property type="match status" value="1"/>
</dbReference>
<keyword evidence="6" id="KW-1185">Reference proteome</keyword>
<dbReference type="Proteomes" id="UP000324222">
    <property type="component" value="Unassembled WGS sequence"/>
</dbReference>
<evidence type="ECO:0000313" key="5">
    <source>
        <dbReference type="EMBL" id="MPC83938.1"/>
    </source>
</evidence>
<keyword evidence="2 5" id="KW-0808">Transferase</keyword>